<keyword evidence="2" id="KW-0677">Repeat</keyword>
<dbReference type="InterPro" id="IPR046903">
    <property type="entry name" value="Mab-21-like_nuc_Trfase"/>
</dbReference>
<dbReference type="PROSITE" id="PS50297">
    <property type="entry name" value="ANK_REP_REGION"/>
    <property type="match status" value="3"/>
</dbReference>
<dbReference type="PROSITE" id="PS50088">
    <property type="entry name" value="ANK_REPEAT"/>
    <property type="match status" value="4"/>
</dbReference>
<dbReference type="SUPFAM" id="SSF48403">
    <property type="entry name" value="Ankyrin repeat"/>
    <property type="match status" value="1"/>
</dbReference>
<dbReference type="Pfam" id="PF12796">
    <property type="entry name" value="Ank_2"/>
    <property type="match status" value="2"/>
</dbReference>
<dbReference type="OrthoDB" id="7464126at2759"/>
<feature type="repeat" description="ANK" evidence="4">
    <location>
        <begin position="66"/>
        <end position="98"/>
    </location>
</feature>
<dbReference type="Gene3D" id="1.10.1410.40">
    <property type="match status" value="1"/>
</dbReference>
<name>A0A9W9Z9M5_9CNID</name>
<dbReference type="GO" id="GO:0005737">
    <property type="term" value="C:cytoplasm"/>
    <property type="evidence" value="ECO:0007669"/>
    <property type="project" value="TreeGrafter"/>
</dbReference>
<dbReference type="Gene3D" id="3.30.460.90">
    <property type="match status" value="1"/>
</dbReference>
<proteinExistence type="inferred from homology"/>
<reference evidence="7" key="1">
    <citation type="submission" date="2023-01" db="EMBL/GenBank/DDBJ databases">
        <title>Genome assembly of the deep-sea coral Lophelia pertusa.</title>
        <authorList>
            <person name="Herrera S."/>
            <person name="Cordes E."/>
        </authorList>
    </citation>
    <scope>NUCLEOTIDE SEQUENCE</scope>
    <source>
        <strain evidence="7">USNM1676648</strain>
        <tissue evidence="7">Polyp</tissue>
    </source>
</reference>
<dbReference type="EMBL" id="MU826395">
    <property type="protein sequence ID" value="KAJ7376613.1"/>
    <property type="molecule type" value="Genomic_DNA"/>
</dbReference>
<evidence type="ECO:0000259" key="5">
    <source>
        <dbReference type="Pfam" id="PF03281"/>
    </source>
</evidence>
<dbReference type="InterPro" id="IPR002110">
    <property type="entry name" value="Ankyrin_rpt"/>
</dbReference>
<evidence type="ECO:0000256" key="2">
    <source>
        <dbReference type="ARBA" id="ARBA00022737"/>
    </source>
</evidence>
<dbReference type="PANTHER" id="PTHR24198">
    <property type="entry name" value="ANKYRIN REPEAT AND PROTEIN KINASE DOMAIN-CONTAINING PROTEIN"/>
    <property type="match status" value="1"/>
</dbReference>
<gene>
    <name evidence="7" type="primary">ANKRD28</name>
    <name evidence="7" type="ORF">OS493_033775</name>
</gene>
<dbReference type="Pfam" id="PF20266">
    <property type="entry name" value="Mab-21_C"/>
    <property type="match status" value="1"/>
</dbReference>
<dbReference type="Pfam" id="PF03281">
    <property type="entry name" value="Mab-21"/>
    <property type="match status" value="1"/>
</dbReference>
<evidence type="ECO:0000256" key="1">
    <source>
        <dbReference type="ARBA" id="ARBA00008307"/>
    </source>
</evidence>
<dbReference type="InterPro" id="IPR046906">
    <property type="entry name" value="Mab-21_HhH/H2TH-like"/>
</dbReference>
<accession>A0A9W9Z9M5</accession>
<dbReference type="AlphaFoldDB" id="A0A9W9Z9M5"/>
<evidence type="ECO:0000259" key="6">
    <source>
        <dbReference type="Pfam" id="PF20266"/>
    </source>
</evidence>
<feature type="domain" description="Mab-21-like nucleotidyltransferase" evidence="5">
    <location>
        <begin position="352"/>
        <end position="542"/>
    </location>
</feature>
<comment type="similarity">
    <text evidence="1">Belongs to the mab-21 family.</text>
</comment>
<dbReference type="Proteomes" id="UP001163046">
    <property type="component" value="Unassembled WGS sequence"/>
</dbReference>
<organism evidence="7 8">
    <name type="scientific">Desmophyllum pertusum</name>
    <dbReference type="NCBI Taxonomy" id="174260"/>
    <lineage>
        <taxon>Eukaryota</taxon>
        <taxon>Metazoa</taxon>
        <taxon>Cnidaria</taxon>
        <taxon>Anthozoa</taxon>
        <taxon>Hexacorallia</taxon>
        <taxon>Scleractinia</taxon>
        <taxon>Caryophylliina</taxon>
        <taxon>Caryophylliidae</taxon>
        <taxon>Desmophyllum</taxon>
    </lineage>
</organism>
<keyword evidence="8" id="KW-1185">Reference proteome</keyword>
<sequence>MSSHEGNDKTPLQQAAALGCKADVEKLIISDQAWPLCTSFAAENGHEEIVTLLIRSGARVDLPNKWGRTSLHYAASKYRIDCLQTLINSGADPNKQDVDHQTPLYHAVAASAKFQEEDKIRATVELLISGGANVDIPDKSGITPLHVAAELGNAQICIHLIHEGKARVNAIDQHGATPLHYAAYQRRWHVAGVLLSYGACSAVLDNAGLSAKSYIGKRRSDATNVELGIPSPNEMYANKELKNTHSCGHGGAVCRPGFDGIINELREFQAAEALDIERSKVPLLTSDLTEVTDFSSCLIRLNETEGLGLVKRTSEVERIEQDISHYIKAALEIMIQVQPKFNCALLQAGSTVETTKVGEPDEIDYMCSLTELSKACYAYESPSDPPGYTRIRIHSQEMKTWNDFMDNDGFLIAEKLHLQFHSLFDRHSEDADLTAMSTCLHKLRDYNSRPNDVGLTVDMSQTKPGSRLYFLWRGCQFKQMVVTVDLIPAIEILGWPNTAIVSPEQGYQRYHVIPKVSPTIQDSPFAGLYWRISTSMVEKRIFSAVDSPTRSCYTICKSLIHCPDPYLLFSEHLNYASKELQLLVRNVHRLRSYDDLINSYLIKMIFFRRIATCKENSDWSWNAIGDRVLEILNKLMEELEQGYVPSYFIRDYNVLTKDVPSHSVKEF</sequence>
<feature type="repeat" description="ANK" evidence="4">
    <location>
        <begin position="140"/>
        <end position="173"/>
    </location>
</feature>
<feature type="repeat" description="ANK" evidence="4">
    <location>
        <begin position="40"/>
        <end position="65"/>
    </location>
</feature>
<dbReference type="SMART" id="SM00248">
    <property type="entry name" value="ANK"/>
    <property type="match status" value="5"/>
</dbReference>
<keyword evidence="3 4" id="KW-0040">ANK repeat</keyword>
<comment type="caution">
    <text evidence="7">The sequence shown here is derived from an EMBL/GenBank/DDBJ whole genome shotgun (WGS) entry which is preliminary data.</text>
</comment>
<feature type="repeat" description="ANK" evidence="4">
    <location>
        <begin position="174"/>
        <end position="206"/>
    </location>
</feature>
<feature type="domain" description="Mab-21-like HhH/H2TH-like" evidence="6">
    <location>
        <begin position="594"/>
        <end position="662"/>
    </location>
</feature>
<dbReference type="InterPro" id="IPR036770">
    <property type="entry name" value="Ankyrin_rpt-contain_sf"/>
</dbReference>
<dbReference type="Gene3D" id="1.25.40.20">
    <property type="entry name" value="Ankyrin repeat-containing domain"/>
    <property type="match status" value="1"/>
</dbReference>
<dbReference type="GO" id="GO:0016779">
    <property type="term" value="F:nucleotidyltransferase activity"/>
    <property type="evidence" value="ECO:0007669"/>
    <property type="project" value="UniProtKB-ARBA"/>
</dbReference>
<dbReference type="InterPro" id="IPR024810">
    <property type="entry name" value="MAB21L/cGLR"/>
</dbReference>
<evidence type="ECO:0000313" key="8">
    <source>
        <dbReference type="Proteomes" id="UP001163046"/>
    </source>
</evidence>
<evidence type="ECO:0000256" key="4">
    <source>
        <dbReference type="PROSITE-ProRule" id="PRU00023"/>
    </source>
</evidence>
<protein>
    <submittedName>
        <fullName evidence="7">Serine/threonine-protein phosphatase 6 regulatory ankyrin repeat subunit A</fullName>
    </submittedName>
</protein>
<evidence type="ECO:0000256" key="3">
    <source>
        <dbReference type="ARBA" id="ARBA00023043"/>
    </source>
</evidence>
<dbReference type="SMART" id="SM01265">
    <property type="entry name" value="Mab-21"/>
    <property type="match status" value="1"/>
</dbReference>
<dbReference type="PANTHER" id="PTHR24198:SF165">
    <property type="entry name" value="ANKYRIN REPEAT-CONTAINING PROTEIN-RELATED"/>
    <property type="match status" value="1"/>
</dbReference>
<evidence type="ECO:0000313" key="7">
    <source>
        <dbReference type="EMBL" id="KAJ7376613.1"/>
    </source>
</evidence>